<keyword evidence="2 8" id="KW-0808">Transferase</keyword>
<dbReference type="AlphaFoldDB" id="A0A1S6U5S2"/>
<feature type="binding site" evidence="8">
    <location>
        <position position="86"/>
    </location>
    <ligand>
        <name>GTP</name>
        <dbReference type="ChEBI" id="CHEBI:37565"/>
    </ligand>
</feature>
<dbReference type="SUPFAM" id="SSF53448">
    <property type="entry name" value="Nucleotide-diphospho-sugar transferases"/>
    <property type="match status" value="1"/>
</dbReference>
<comment type="caution">
    <text evidence="8">Lacks conserved residue(s) required for the propagation of feature annotation.</text>
</comment>
<dbReference type="EC" id="2.7.7.77" evidence="8"/>
<feature type="binding site" evidence="8">
    <location>
        <begin position="25"/>
        <end position="27"/>
    </location>
    <ligand>
        <name>GTP</name>
        <dbReference type="ChEBI" id="CHEBI:37565"/>
    </ligand>
</feature>
<organism evidence="10 11">
    <name type="scientific">Campylobacter pinnipediorum subsp. caledonicus</name>
    <dbReference type="NCBI Taxonomy" id="1874362"/>
    <lineage>
        <taxon>Bacteria</taxon>
        <taxon>Pseudomonadati</taxon>
        <taxon>Campylobacterota</taxon>
        <taxon>Epsilonproteobacteria</taxon>
        <taxon>Campylobacterales</taxon>
        <taxon>Campylobacteraceae</taxon>
        <taxon>Campylobacter</taxon>
    </lineage>
</organism>
<keyword evidence="11" id="KW-1185">Reference proteome</keyword>
<keyword evidence="1 8" id="KW-0963">Cytoplasm</keyword>
<keyword evidence="7 8" id="KW-0501">Molybdenum cofactor biosynthesis</keyword>
<evidence type="ECO:0000256" key="8">
    <source>
        <dbReference type="HAMAP-Rule" id="MF_00316"/>
    </source>
</evidence>
<evidence type="ECO:0000256" key="3">
    <source>
        <dbReference type="ARBA" id="ARBA00022723"/>
    </source>
</evidence>
<dbReference type="GO" id="GO:0061603">
    <property type="term" value="F:molybdenum cofactor guanylyltransferase activity"/>
    <property type="evidence" value="ECO:0007669"/>
    <property type="project" value="UniProtKB-EC"/>
</dbReference>
<comment type="subcellular location">
    <subcellularLocation>
        <location evidence="8">Cytoplasm</location>
    </subcellularLocation>
</comment>
<dbReference type="EMBL" id="CP017258">
    <property type="protein sequence ID" value="AQW87081.1"/>
    <property type="molecule type" value="Genomic_DNA"/>
</dbReference>
<dbReference type="RefSeq" id="WP_078424205.1">
    <property type="nucleotide sequence ID" value="NZ_CP017258.1"/>
</dbReference>
<keyword evidence="10" id="KW-0548">Nucleotidyltransferase</keyword>
<dbReference type="InterPro" id="IPR029044">
    <property type="entry name" value="Nucleotide-diphossugar_trans"/>
</dbReference>
<comment type="domain">
    <text evidence="8">The N-terminal domain determines nucleotide recognition and specific binding, while the C-terminal domain determines the specific binding to the target protein.</text>
</comment>
<evidence type="ECO:0000256" key="2">
    <source>
        <dbReference type="ARBA" id="ARBA00022679"/>
    </source>
</evidence>
<evidence type="ECO:0000259" key="9">
    <source>
        <dbReference type="Pfam" id="PF12804"/>
    </source>
</evidence>
<feature type="binding site" evidence="8">
    <location>
        <position position="37"/>
    </location>
    <ligand>
        <name>GTP</name>
        <dbReference type="ChEBI" id="CHEBI:37565"/>
    </ligand>
</feature>
<dbReference type="InterPro" id="IPR025877">
    <property type="entry name" value="MobA-like_NTP_Trfase"/>
</dbReference>
<dbReference type="GO" id="GO:0006777">
    <property type="term" value="P:Mo-molybdopterin cofactor biosynthetic process"/>
    <property type="evidence" value="ECO:0007669"/>
    <property type="project" value="UniProtKB-KW"/>
</dbReference>
<dbReference type="Pfam" id="PF12804">
    <property type="entry name" value="NTP_transf_3"/>
    <property type="match status" value="1"/>
</dbReference>
<dbReference type="PANTHER" id="PTHR19136">
    <property type="entry name" value="MOLYBDENUM COFACTOR GUANYLYLTRANSFERASE"/>
    <property type="match status" value="1"/>
</dbReference>
<evidence type="ECO:0000313" key="11">
    <source>
        <dbReference type="Proteomes" id="UP000190868"/>
    </source>
</evidence>
<dbReference type="GO" id="GO:0005525">
    <property type="term" value="F:GTP binding"/>
    <property type="evidence" value="ECO:0007669"/>
    <property type="project" value="UniProtKB-UniRule"/>
</dbReference>
<proteinExistence type="inferred from homology"/>
<keyword evidence="3 8" id="KW-0479">Metal-binding</keyword>
<evidence type="ECO:0000256" key="4">
    <source>
        <dbReference type="ARBA" id="ARBA00022741"/>
    </source>
</evidence>
<name>A0A1S6U5S2_9BACT</name>
<dbReference type="GO" id="GO:0046872">
    <property type="term" value="F:metal ion binding"/>
    <property type="evidence" value="ECO:0007669"/>
    <property type="project" value="UniProtKB-KW"/>
</dbReference>
<feature type="domain" description="MobA-like NTP transferase" evidence="9">
    <location>
        <begin position="22"/>
        <end position="174"/>
    </location>
</feature>
<dbReference type="Gene3D" id="3.90.550.10">
    <property type="entry name" value="Spore Coat Polysaccharide Biosynthesis Protein SpsA, Chain A"/>
    <property type="match status" value="1"/>
</dbReference>
<comment type="similarity">
    <text evidence="8">Belongs to the MobA family.</text>
</comment>
<evidence type="ECO:0000256" key="1">
    <source>
        <dbReference type="ARBA" id="ARBA00022490"/>
    </source>
</evidence>
<dbReference type="GO" id="GO:0005737">
    <property type="term" value="C:cytoplasm"/>
    <property type="evidence" value="ECO:0007669"/>
    <property type="project" value="UniProtKB-SubCell"/>
</dbReference>
<keyword evidence="4 8" id="KW-0547">Nucleotide-binding</keyword>
<comment type="catalytic activity">
    <reaction evidence="8">
        <text>Mo-molybdopterin + GTP + H(+) = Mo-molybdopterin guanine dinucleotide + diphosphate</text>
        <dbReference type="Rhea" id="RHEA:34243"/>
        <dbReference type="ChEBI" id="CHEBI:15378"/>
        <dbReference type="ChEBI" id="CHEBI:33019"/>
        <dbReference type="ChEBI" id="CHEBI:37565"/>
        <dbReference type="ChEBI" id="CHEBI:71302"/>
        <dbReference type="ChEBI" id="CHEBI:71310"/>
        <dbReference type="EC" id="2.7.7.77"/>
    </reaction>
</comment>
<protein>
    <recommendedName>
        <fullName evidence="8">Probable molybdenum cofactor guanylyltransferase</fullName>
        <shortName evidence="8">MoCo guanylyltransferase</shortName>
        <ecNumber evidence="8">2.7.7.77</ecNumber>
    </recommendedName>
    <alternativeName>
        <fullName evidence="8">GTP:molybdopterin guanylyltransferase</fullName>
    </alternativeName>
    <alternativeName>
        <fullName evidence="8">Mo-MPT guanylyltransferase</fullName>
    </alternativeName>
    <alternativeName>
        <fullName evidence="8">Molybdopterin guanylyltransferase</fullName>
    </alternativeName>
    <alternativeName>
        <fullName evidence="8">Molybdopterin-guanine dinucleotide synthase</fullName>
        <shortName evidence="8">MGD synthase</shortName>
    </alternativeName>
</protein>
<evidence type="ECO:0000256" key="7">
    <source>
        <dbReference type="ARBA" id="ARBA00023150"/>
    </source>
</evidence>
<evidence type="ECO:0000256" key="5">
    <source>
        <dbReference type="ARBA" id="ARBA00022842"/>
    </source>
</evidence>
<comment type="cofactor">
    <cofactor evidence="8">
        <name>Mg(2+)</name>
        <dbReference type="ChEBI" id="CHEBI:18420"/>
    </cofactor>
</comment>
<evidence type="ECO:0000256" key="6">
    <source>
        <dbReference type="ARBA" id="ARBA00023134"/>
    </source>
</evidence>
<feature type="binding site" evidence="8">
    <location>
        <position position="114"/>
    </location>
    <ligand>
        <name>Mg(2+)</name>
        <dbReference type="ChEBI" id="CHEBI:18420"/>
    </ligand>
</feature>
<dbReference type="HAMAP" id="MF_00316">
    <property type="entry name" value="MobA"/>
    <property type="match status" value="1"/>
</dbReference>
<sequence length="206" mass="22849">MGHSCGDNGCDGFLLMKQQQSCVVLAGGKSSRMGVDKALMPFKDKASLSAYVTDKLSNIFKEVYISTKTNKFNNAELNQSIKFIADESNESSPMIALASILHHFNEPVFIQPVDMPFLKPESIKDMSKLKDDFEIVIACEAEIDHVLCGYFSPSVADKAKKLAKDGKHKIKELLKICDVVRVELSGDDEGINLNNPDDLKKALRYE</sequence>
<keyword evidence="5 8" id="KW-0460">Magnesium</keyword>
<accession>A0A1S6U5S2</accession>
<dbReference type="PANTHER" id="PTHR19136:SF81">
    <property type="entry name" value="MOLYBDENUM COFACTOR GUANYLYLTRANSFERASE"/>
    <property type="match status" value="1"/>
</dbReference>
<gene>
    <name evidence="10" type="primary">mobA1</name>
    <name evidence="8" type="synonym">mobA</name>
    <name evidence="10" type="ORF">CPIN18021_0232</name>
</gene>
<evidence type="ECO:0000313" key="10">
    <source>
        <dbReference type="EMBL" id="AQW87081.1"/>
    </source>
</evidence>
<reference evidence="11" key="1">
    <citation type="submission" date="2016-09" db="EMBL/GenBank/DDBJ databases">
        <title>Comparative genomics of the Campylobacter concisus group.</title>
        <authorList>
            <person name="Miller W.G."/>
            <person name="Yee E."/>
            <person name="Chapman M.H."/>
            <person name="Huynh S."/>
            <person name="Bono J.L."/>
            <person name="On S.L.W."/>
            <person name="StLeger J."/>
            <person name="Foster G."/>
            <person name="Parker C.T."/>
        </authorList>
    </citation>
    <scope>NUCLEOTIDE SEQUENCE [LARGE SCALE GENOMIC DNA]</scope>
    <source>
        <strain evidence="11">RM18021</strain>
    </source>
</reference>
<dbReference type="CDD" id="cd02503">
    <property type="entry name" value="MobA"/>
    <property type="match status" value="1"/>
</dbReference>
<dbReference type="InterPro" id="IPR013482">
    <property type="entry name" value="Molybde_CF_guanTrfase"/>
</dbReference>
<feature type="binding site" evidence="8">
    <location>
        <position position="114"/>
    </location>
    <ligand>
        <name>GTP</name>
        <dbReference type="ChEBI" id="CHEBI:37565"/>
    </ligand>
</feature>
<dbReference type="Proteomes" id="UP000190868">
    <property type="component" value="Chromosome"/>
</dbReference>
<keyword evidence="6 8" id="KW-0342">GTP-binding</keyword>
<comment type="function">
    <text evidence="8">Transfers a GMP moiety from GTP to Mo-molybdopterin (Mo-MPT) cofactor (Moco or molybdenum cofactor) to form Mo-molybdopterin guanine dinucleotide (Mo-MGD) cofactor.</text>
</comment>